<evidence type="ECO:0000313" key="3">
    <source>
        <dbReference type="Proteomes" id="UP001140560"/>
    </source>
</evidence>
<feature type="compositionally biased region" description="Basic and acidic residues" evidence="1">
    <location>
        <begin position="167"/>
        <end position="181"/>
    </location>
</feature>
<dbReference type="Proteomes" id="UP001140560">
    <property type="component" value="Unassembled WGS sequence"/>
</dbReference>
<keyword evidence="3" id="KW-1185">Reference proteome</keyword>
<name>A0A9W8Y5M9_9PLEO</name>
<gene>
    <name evidence="2" type="ORF">N0V83_006748</name>
</gene>
<feature type="compositionally biased region" description="Basic and acidic residues" evidence="1">
    <location>
        <begin position="112"/>
        <end position="131"/>
    </location>
</feature>
<reference evidence="2" key="1">
    <citation type="submission" date="2022-10" db="EMBL/GenBank/DDBJ databases">
        <title>Tapping the CABI collections for fungal endophytes: first genome assemblies for Collariella, Neodidymelliopsis, Ascochyta clinopodiicola, Didymella pomorum, Didymosphaeria variabile, Neocosmospora piperis and Neocucurbitaria cava.</title>
        <authorList>
            <person name="Hill R."/>
        </authorList>
    </citation>
    <scope>NUCLEOTIDE SEQUENCE</scope>
    <source>
        <strain evidence="2">IMI 356814</strain>
    </source>
</reference>
<dbReference type="EMBL" id="JAPEUY010000011">
    <property type="protein sequence ID" value="KAJ4368391.1"/>
    <property type="molecule type" value="Genomic_DNA"/>
</dbReference>
<proteinExistence type="predicted"/>
<sequence>MCRYSKKRHTCGHESDWLYIEMCHPGFMANAVCPDISGDSTPRSSHFPCYNCIKAEARAEIETRALLEQEAVAKAIEAKEKAIKEKQAADFKAKEERIRREAKEKAIREREEELRVKREKEEQEQRAKKEGGLWIETANLKNRKGRKGGANGGPPTPLSAPAIMKTVTDKKENSPKKDRNIDTGGGRVGHWGPKKILSRKENANVGATGGGGSNGNANAEAK</sequence>
<accession>A0A9W8Y5M9</accession>
<evidence type="ECO:0000256" key="1">
    <source>
        <dbReference type="SAM" id="MobiDB-lite"/>
    </source>
</evidence>
<dbReference type="OrthoDB" id="3794829at2759"/>
<dbReference type="AlphaFoldDB" id="A0A9W8Y5M9"/>
<evidence type="ECO:0000313" key="2">
    <source>
        <dbReference type="EMBL" id="KAJ4368391.1"/>
    </source>
</evidence>
<feature type="region of interest" description="Disordered" evidence="1">
    <location>
        <begin position="112"/>
        <end position="222"/>
    </location>
</feature>
<comment type="caution">
    <text evidence="2">The sequence shown here is derived from an EMBL/GenBank/DDBJ whole genome shotgun (WGS) entry which is preliminary data.</text>
</comment>
<organism evidence="2 3">
    <name type="scientific">Neocucurbitaria cava</name>
    <dbReference type="NCBI Taxonomy" id="798079"/>
    <lineage>
        <taxon>Eukaryota</taxon>
        <taxon>Fungi</taxon>
        <taxon>Dikarya</taxon>
        <taxon>Ascomycota</taxon>
        <taxon>Pezizomycotina</taxon>
        <taxon>Dothideomycetes</taxon>
        <taxon>Pleosporomycetidae</taxon>
        <taxon>Pleosporales</taxon>
        <taxon>Pleosporineae</taxon>
        <taxon>Cucurbitariaceae</taxon>
        <taxon>Neocucurbitaria</taxon>
    </lineage>
</organism>
<protein>
    <submittedName>
        <fullName evidence="2">Uncharacterized protein</fullName>
    </submittedName>
</protein>